<gene>
    <name evidence="1" type="ORF">HNQ71_006658</name>
</gene>
<organism evidence="1 2">
    <name type="scientific">Mesorhizobium sangaii</name>
    <dbReference type="NCBI Taxonomy" id="505389"/>
    <lineage>
        <taxon>Bacteria</taxon>
        <taxon>Pseudomonadati</taxon>
        <taxon>Pseudomonadota</taxon>
        <taxon>Alphaproteobacteria</taxon>
        <taxon>Hyphomicrobiales</taxon>
        <taxon>Phyllobacteriaceae</taxon>
        <taxon>Mesorhizobium</taxon>
    </lineage>
</organism>
<comment type="caution">
    <text evidence="1">The sequence shown here is derived from an EMBL/GenBank/DDBJ whole genome shotgun (WGS) entry which is preliminary data.</text>
</comment>
<reference evidence="1 2" key="1">
    <citation type="submission" date="2020-08" db="EMBL/GenBank/DDBJ databases">
        <title>Genomic Encyclopedia of Type Strains, Phase IV (KMG-IV): sequencing the most valuable type-strain genomes for metagenomic binning, comparative biology and taxonomic classification.</title>
        <authorList>
            <person name="Goeker M."/>
        </authorList>
    </citation>
    <scope>NUCLEOTIDE SEQUENCE [LARGE SCALE GENOMIC DNA]</scope>
    <source>
        <strain evidence="1 2">DSM 100039</strain>
    </source>
</reference>
<sequence length="77" mass="8311">MVAVLEHIVHSVASWGRASRSPSQSVISNRGEPAPEVHRVGEYYADYSALTDADLAASDPEADAFIARSRVVSSKRL</sequence>
<keyword evidence="2" id="KW-1185">Reference proteome</keyword>
<evidence type="ECO:0000313" key="2">
    <source>
        <dbReference type="Proteomes" id="UP000556329"/>
    </source>
</evidence>
<name>A0A841PUV8_9HYPH</name>
<dbReference type="Proteomes" id="UP000556329">
    <property type="component" value="Unassembled WGS sequence"/>
</dbReference>
<proteinExistence type="predicted"/>
<accession>A0A841PUV8</accession>
<dbReference type="AlphaFoldDB" id="A0A841PUV8"/>
<protein>
    <submittedName>
        <fullName evidence="1">Uncharacterized protein</fullName>
    </submittedName>
</protein>
<dbReference type="EMBL" id="JACHEF010000011">
    <property type="protein sequence ID" value="MBB6413949.1"/>
    <property type="molecule type" value="Genomic_DNA"/>
</dbReference>
<evidence type="ECO:0000313" key="1">
    <source>
        <dbReference type="EMBL" id="MBB6413949.1"/>
    </source>
</evidence>